<dbReference type="AlphaFoldDB" id="A0A3S9XFS4"/>
<dbReference type="GO" id="GO:0003824">
    <property type="term" value="F:catalytic activity"/>
    <property type="evidence" value="ECO:0007669"/>
    <property type="project" value="InterPro"/>
</dbReference>
<evidence type="ECO:0000259" key="1">
    <source>
        <dbReference type="PROSITE" id="PS51918"/>
    </source>
</evidence>
<evidence type="ECO:0000313" key="2">
    <source>
        <dbReference type="EMBL" id="AZS51289.1"/>
    </source>
</evidence>
<dbReference type="PROSITE" id="PS51918">
    <property type="entry name" value="RADICAL_SAM"/>
    <property type="match status" value="1"/>
</dbReference>
<dbReference type="SUPFAM" id="SSF102114">
    <property type="entry name" value="Radical SAM enzymes"/>
    <property type="match status" value="1"/>
</dbReference>
<accession>A0A3S9XFS4</accession>
<dbReference type="SMART" id="SM00729">
    <property type="entry name" value="Elp3"/>
    <property type="match status" value="1"/>
</dbReference>
<dbReference type="InterPro" id="IPR006638">
    <property type="entry name" value="Elp3/MiaA/NifB-like_rSAM"/>
</dbReference>
<dbReference type="RefSeq" id="WP_127164056.1">
    <property type="nucleotide sequence ID" value="NZ_CP029822.1"/>
</dbReference>
<dbReference type="InterPro" id="IPR007197">
    <property type="entry name" value="rSAM"/>
</dbReference>
<dbReference type="InterPro" id="IPR023404">
    <property type="entry name" value="rSAM_horseshoe"/>
</dbReference>
<dbReference type="PANTHER" id="PTHR13932">
    <property type="entry name" value="COPROPORPHYRINIGEN III OXIDASE"/>
    <property type="match status" value="1"/>
</dbReference>
<dbReference type="GO" id="GO:0005737">
    <property type="term" value="C:cytoplasm"/>
    <property type="evidence" value="ECO:0007669"/>
    <property type="project" value="TreeGrafter"/>
</dbReference>
<dbReference type="InterPro" id="IPR034505">
    <property type="entry name" value="Coproporphyrinogen-III_oxidase"/>
</dbReference>
<dbReference type="SFLD" id="SFLDG01065">
    <property type="entry name" value="anaerobic_coproporphyrinogen-I"/>
    <property type="match status" value="1"/>
</dbReference>
<dbReference type="CDD" id="cd01335">
    <property type="entry name" value="Radical_SAM"/>
    <property type="match status" value="1"/>
</dbReference>
<dbReference type="NCBIfam" id="NF006067">
    <property type="entry name" value="PRK08208.1"/>
    <property type="match status" value="1"/>
</dbReference>
<dbReference type="EMBL" id="CP029822">
    <property type="protein sequence ID" value="AZS51289.1"/>
    <property type="molecule type" value="Genomic_DNA"/>
</dbReference>
<keyword evidence="3" id="KW-1185">Reference proteome</keyword>
<dbReference type="SFLD" id="SFLDS00029">
    <property type="entry name" value="Radical_SAM"/>
    <property type="match status" value="1"/>
</dbReference>
<reference evidence="3" key="1">
    <citation type="submission" date="2018-06" db="EMBL/GenBank/DDBJ databases">
        <title>Complete genome of Pseudomonas insecticola strain QZS01.</title>
        <authorList>
            <person name="Wang J."/>
            <person name="Su Q."/>
        </authorList>
    </citation>
    <scope>NUCLEOTIDE SEQUENCE [LARGE SCALE GENOMIC DNA]</scope>
    <source>
        <strain evidence="3">QZS01</strain>
    </source>
</reference>
<name>A0A3S9XFS4_9GAMM</name>
<protein>
    <submittedName>
        <fullName evidence="2">Coproporphyrinogen III oxidase family protein</fullName>
    </submittedName>
</protein>
<dbReference type="GO" id="GO:0051539">
    <property type="term" value="F:4 iron, 4 sulfur cluster binding"/>
    <property type="evidence" value="ECO:0007669"/>
    <property type="project" value="TreeGrafter"/>
</dbReference>
<sequence>MNLTQLIEQQAYYQGYTYAYPHKTSYRSFSPISLADIWANEDKSQLFLYAHIPFCNMRCGFCNLFTTANPKQPLTIAYLEAFARQAKAAHQALGEKANFTRFALGGGTPTYLNAKELSFLFDALTCFNLDYQTIPSSVETSPETISEDRLQILKDHCIKRVSMGVQSFHKKEIRSVGRGQHNAEVFQSIEKIKAFNFAIFNLDLIYGLAHQTPESWEKSLKTALCFEPEEIFLYPLYVRPLTGIGKFGFNWDDERMKLYQQGRDTLLSYGYEQMSMRYFRKPIVNQLESGDYCCQQDGMIGLGCGARSYTQQVHYSSEYAVGRSGIKAILESYNARTEDDFSQITYGFKMDEDTQKRRFILQSILHMTGLSPLLYQQRFKSNPFTDYPELKALIDLQLINLVNGVWTLTPKGLSLSDLIGPWFYAPDIEHRMNEYSLI</sequence>
<proteinExistence type="predicted"/>
<dbReference type="KEGG" id="emo:DM558_11125"/>
<dbReference type="PANTHER" id="PTHR13932:SF5">
    <property type="entry name" value="RADICAL S-ADENOSYL METHIONINE DOMAIN-CONTAINING PROTEIN 1, MITOCHONDRIAL"/>
    <property type="match status" value="1"/>
</dbReference>
<feature type="domain" description="Radical SAM core" evidence="1">
    <location>
        <begin position="40"/>
        <end position="277"/>
    </location>
</feature>
<organism evidence="2 3">
    <name type="scientific">Entomomonas moraniae</name>
    <dbReference type="NCBI Taxonomy" id="2213226"/>
    <lineage>
        <taxon>Bacteria</taxon>
        <taxon>Pseudomonadati</taxon>
        <taxon>Pseudomonadota</taxon>
        <taxon>Gammaproteobacteria</taxon>
        <taxon>Pseudomonadales</taxon>
        <taxon>Pseudomonadaceae</taxon>
        <taxon>Entomomonas</taxon>
    </lineage>
</organism>
<dbReference type="GO" id="GO:0006779">
    <property type="term" value="P:porphyrin-containing compound biosynthetic process"/>
    <property type="evidence" value="ECO:0007669"/>
    <property type="project" value="TreeGrafter"/>
</dbReference>
<evidence type="ECO:0000313" key="3">
    <source>
        <dbReference type="Proteomes" id="UP000273143"/>
    </source>
</evidence>
<dbReference type="Pfam" id="PF04055">
    <property type="entry name" value="Radical_SAM"/>
    <property type="match status" value="1"/>
</dbReference>
<gene>
    <name evidence="2" type="ORF">DM558_11125</name>
</gene>
<dbReference type="InterPro" id="IPR058240">
    <property type="entry name" value="rSAM_sf"/>
</dbReference>
<dbReference type="Proteomes" id="UP000273143">
    <property type="component" value="Chromosome"/>
</dbReference>
<dbReference type="Gene3D" id="3.80.30.20">
    <property type="entry name" value="tm_1862 like domain"/>
    <property type="match status" value="1"/>
</dbReference>